<organism evidence="3 4">
    <name type="scientific">Eggerthella hominis</name>
    <dbReference type="NCBI Taxonomy" id="2763043"/>
    <lineage>
        <taxon>Bacteria</taxon>
        <taxon>Bacillati</taxon>
        <taxon>Actinomycetota</taxon>
        <taxon>Coriobacteriia</taxon>
        <taxon>Eggerthellales</taxon>
        <taxon>Eggerthellaceae</taxon>
        <taxon>Eggerthella</taxon>
    </lineage>
</organism>
<feature type="region of interest" description="Disordered" evidence="1">
    <location>
        <begin position="40"/>
        <end position="105"/>
    </location>
</feature>
<dbReference type="Proteomes" id="UP000622448">
    <property type="component" value="Unassembled WGS sequence"/>
</dbReference>
<dbReference type="Gene3D" id="3.40.50.12090">
    <property type="match status" value="2"/>
</dbReference>
<dbReference type="Pfam" id="PF04122">
    <property type="entry name" value="CW_binding_2"/>
    <property type="match status" value="3"/>
</dbReference>
<name>A0ABR7BM19_9ACTN</name>
<keyword evidence="2" id="KW-0732">Signal</keyword>
<dbReference type="PANTHER" id="PTHR30032:SF8">
    <property type="entry name" value="GERMINATION-SPECIFIC N-ACETYLMURAMOYL-L-ALANINE AMIDASE"/>
    <property type="match status" value="1"/>
</dbReference>
<accession>A0ABR7BM19</accession>
<comment type="caution">
    <text evidence="3">The sequence shown here is derived from an EMBL/GenBank/DDBJ whole genome shotgun (WGS) entry which is preliminary data.</text>
</comment>
<dbReference type="Pfam" id="PF13306">
    <property type="entry name" value="LRR_5"/>
    <property type="match status" value="2"/>
</dbReference>
<gene>
    <name evidence="3" type="ORF">H8S61_00335</name>
</gene>
<dbReference type="PANTHER" id="PTHR30032">
    <property type="entry name" value="N-ACETYLMURAMOYL-L-ALANINE AMIDASE-RELATED"/>
    <property type="match status" value="1"/>
</dbReference>
<feature type="chain" id="PRO_5045559049" evidence="2">
    <location>
        <begin position="39"/>
        <end position="867"/>
    </location>
</feature>
<dbReference type="InterPro" id="IPR032675">
    <property type="entry name" value="LRR_dom_sf"/>
</dbReference>
<dbReference type="EMBL" id="JACOOA010000001">
    <property type="protein sequence ID" value="MBC5582648.1"/>
    <property type="molecule type" value="Genomic_DNA"/>
</dbReference>
<dbReference type="RefSeq" id="WP_186937523.1">
    <property type="nucleotide sequence ID" value="NZ_JACOOA010000001.1"/>
</dbReference>
<dbReference type="Gene3D" id="3.80.10.10">
    <property type="entry name" value="Ribonuclease Inhibitor"/>
    <property type="match status" value="1"/>
</dbReference>
<dbReference type="InterPro" id="IPR007253">
    <property type="entry name" value="Cell_wall-bd_2"/>
</dbReference>
<sequence length="867" mass="91305">MGLFDDRVSMKGCVCKRFLSCVLATVLAVSLAPIPAQGLEEAEEGGPFPNHALANEPSSEHPESGAPLSESGGSADDVDQNDSSAKKEESVESDSGPSAVENEPHDSLPLIEDEDADVSTVDPGPIDPSIEGLEGYLEAELAEGFGFYALNGGDEEAEGIVALADPYQEASSKLDAWIKANLTSDLSPYQKMVKACKYAGGLTYDSNYSSWEDLMLYGKGTCWSGAYFMQEVGKRIGVDCRFRNADRSPAAAAPTHRDAVARFSNGSYVVFDATPEFGFYWEENPPYITRDHTIRQYDGFATSVVVPSVIGGTTMTALEDEAFMRSSIATLIKEIAIPSTITSIGDSCFAGLTSCVAYKVDAANPAYKSIDGVLYTKDGKTLVAYPQGRENTLFSVPSGVASIAPGALANSRHLTSVTLPSTVRSIGRSAFQDCRSLSSINIPSGVTSIEEQAFMKCASLASVSFPSSVKTINPNAFAMTGMKKVVLPKTVERVGDGAFTIMLSEWGGGGIDEAYVYNPRMEFDGTPFFMCMVYGYAGSTAEAYANRSHLSFKDIASAGTPSTVWNRLSGDIALDTMAAITEQGFYAGSCDNVILATMDGYWDALTASALAGLKECPILLTDGRYLSWQTYDQIRRLGVKTVYIAGGTSAVSGAVEDQLRSNSLNTKRLAGATAIDTALKIYEQGKGSWGKTAVIATSATFQDALSASPLAYAKAAPVFLTNSSTKKLDAKVRSAILAGGFTEVLICGGTAAISNEVEKQLSGVSCVRKGGATCYETSSAIATYCISKGMSKSTVGVATGDSYYDALAGSALCGKQNATLVLVSDGNRSAIDSFIKANKASISSGFVFGGAAAVSSSTYDALRRAVP</sequence>
<evidence type="ECO:0000256" key="1">
    <source>
        <dbReference type="SAM" id="MobiDB-lite"/>
    </source>
</evidence>
<dbReference type="InterPro" id="IPR026906">
    <property type="entry name" value="LRR_5"/>
</dbReference>
<protein>
    <submittedName>
        <fullName evidence="3">Cell wall-binding repeat-containing protein</fullName>
    </submittedName>
</protein>
<dbReference type="SUPFAM" id="SSF52058">
    <property type="entry name" value="L domain-like"/>
    <property type="match status" value="1"/>
</dbReference>
<evidence type="ECO:0000313" key="4">
    <source>
        <dbReference type="Proteomes" id="UP000622448"/>
    </source>
</evidence>
<dbReference type="InterPro" id="IPR051922">
    <property type="entry name" value="Bact_Sporulation_Assoc"/>
</dbReference>
<evidence type="ECO:0000313" key="3">
    <source>
        <dbReference type="EMBL" id="MBC5582648.1"/>
    </source>
</evidence>
<reference evidence="3 4" key="1">
    <citation type="submission" date="2020-08" db="EMBL/GenBank/DDBJ databases">
        <title>Genome public.</title>
        <authorList>
            <person name="Liu C."/>
            <person name="Sun Q."/>
        </authorList>
    </citation>
    <scope>NUCLEOTIDE SEQUENCE [LARGE SCALE GENOMIC DNA]</scope>
    <source>
        <strain evidence="3 4">NSJ-70</strain>
    </source>
</reference>
<keyword evidence="4" id="KW-1185">Reference proteome</keyword>
<proteinExistence type="predicted"/>
<evidence type="ECO:0000256" key="2">
    <source>
        <dbReference type="SAM" id="SignalP"/>
    </source>
</evidence>
<feature type="signal peptide" evidence="2">
    <location>
        <begin position="1"/>
        <end position="38"/>
    </location>
</feature>